<feature type="region of interest" description="Disordered" evidence="1">
    <location>
        <begin position="20"/>
        <end position="39"/>
    </location>
</feature>
<evidence type="ECO:0000256" key="1">
    <source>
        <dbReference type="SAM" id="MobiDB-lite"/>
    </source>
</evidence>
<dbReference type="EMBL" id="QZAT01000384">
    <property type="protein sequence ID" value="THX19095.1"/>
    <property type="molecule type" value="Genomic_DNA"/>
</dbReference>
<organism evidence="2 3">
    <name type="scientific">Aureobasidium pullulans</name>
    <name type="common">Black yeast</name>
    <name type="synonym">Pullularia pullulans</name>
    <dbReference type="NCBI Taxonomy" id="5580"/>
    <lineage>
        <taxon>Eukaryota</taxon>
        <taxon>Fungi</taxon>
        <taxon>Dikarya</taxon>
        <taxon>Ascomycota</taxon>
        <taxon>Pezizomycotina</taxon>
        <taxon>Dothideomycetes</taxon>
        <taxon>Dothideomycetidae</taxon>
        <taxon>Dothideales</taxon>
        <taxon>Saccotheciaceae</taxon>
        <taxon>Aureobasidium</taxon>
    </lineage>
</organism>
<reference evidence="2 3" key="1">
    <citation type="submission" date="2018-10" db="EMBL/GenBank/DDBJ databases">
        <title>Fifty Aureobasidium pullulans genomes reveal a recombining polyextremotolerant generalist.</title>
        <authorList>
            <person name="Gostincar C."/>
            <person name="Turk M."/>
            <person name="Zajc J."/>
            <person name="Gunde-Cimerman N."/>
        </authorList>
    </citation>
    <scope>NUCLEOTIDE SEQUENCE [LARGE SCALE GENOMIC DNA]</scope>
    <source>
        <strain evidence="2 3">EXF-10081</strain>
    </source>
</reference>
<accession>A0AB74JCT7</accession>
<evidence type="ECO:0000313" key="2">
    <source>
        <dbReference type="EMBL" id="THX19095.1"/>
    </source>
</evidence>
<dbReference type="Proteomes" id="UP000310374">
    <property type="component" value="Unassembled WGS sequence"/>
</dbReference>
<feature type="compositionally biased region" description="Basic and acidic residues" evidence="1">
    <location>
        <begin position="103"/>
        <end position="120"/>
    </location>
</feature>
<sequence>MLLNGTLIVSTKRIRRDLVTLTRRSRAEPTSRSTRTSRSLTALRRRVKELSATLPSVRYIPTFRNKEDPTLMSEGAGGPVNPTSNAGLPYVRPSPTNNLNARRRADYAAEEDRLTTLERN</sequence>
<gene>
    <name evidence="2" type="ORF">D6D12_10771</name>
</gene>
<protein>
    <submittedName>
        <fullName evidence="2">Uncharacterized protein</fullName>
    </submittedName>
</protein>
<name>A0AB74JCT7_AURPU</name>
<evidence type="ECO:0000313" key="3">
    <source>
        <dbReference type="Proteomes" id="UP000310374"/>
    </source>
</evidence>
<dbReference type="AlphaFoldDB" id="A0AB74JCT7"/>
<proteinExistence type="predicted"/>
<comment type="caution">
    <text evidence="2">The sequence shown here is derived from an EMBL/GenBank/DDBJ whole genome shotgun (WGS) entry which is preliminary data.</text>
</comment>
<feature type="region of interest" description="Disordered" evidence="1">
    <location>
        <begin position="65"/>
        <end position="120"/>
    </location>
</feature>
<feature type="compositionally biased region" description="Low complexity" evidence="1">
    <location>
        <begin position="28"/>
        <end position="39"/>
    </location>
</feature>